<evidence type="ECO:0000256" key="1">
    <source>
        <dbReference type="SAM" id="Phobius"/>
    </source>
</evidence>
<dbReference type="EMBL" id="GBRH01175460">
    <property type="protein sequence ID" value="JAE22436.1"/>
    <property type="molecule type" value="Transcribed_RNA"/>
</dbReference>
<proteinExistence type="predicted"/>
<keyword evidence="1" id="KW-0472">Membrane</keyword>
<reference evidence="2" key="1">
    <citation type="submission" date="2014-09" db="EMBL/GenBank/DDBJ databases">
        <authorList>
            <person name="Magalhaes I.L.F."/>
            <person name="Oliveira U."/>
            <person name="Santos F.R."/>
            <person name="Vidigal T.H.D.A."/>
            <person name="Brescovit A.D."/>
            <person name="Santos A.J."/>
        </authorList>
    </citation>
    <scope>NUCLEOTIDE SEQUENCE</scope>
    <source>
        <tissue evidence="2">Shoot tissue taken approximately 20 cm above the soil surface</tissue>
    </source>
</reference>
<accession>A0A0A9GIS4</accession>
<sequence>MQDAYSFPVPLTNIRCLISSPKLIFVFYFIFLLHFYYCFM</sequence>
<keyword evidence="1" id="KW-0812">Transmembrane</keyword>
<feature type="transmembrane region" description="Helical" evidence="1">
    <location>
        <begin position="20"/>
        <end position="39"/>
    </location>
</feature>
<reference evidence="2" key="2">
    <citation type="journal article" date="2015" name="Data Brief">
        <title>Shoot transcriptome of the giant reed, Arundo donax.</title>
        <authorList>
            <person name="Barrero R.A."/>
            <person name="Guerrero F.D."/>
            <person name="Moolhuijzen P."/>
            <person name="Goolsby J.A."/>
            <person name="Tidwell J."/>
            <person name="Bellgard S.E."/>
            <person name="Bellgard M.I."/>
        </authorList>
    </citation>
    <scope>NUCLEOTIDE SEQUENCE</scope>
    <source>
        <tissue evidence="2">Shoot tissue taken approximately 20 cm above the soil surface</tissue>
    </source>
</reference>
<name>A0A0A9GIS4_ARUDO</name>
<keyword evidence="1" id="KW-1133">Transmembrane helix</keyword>
<organism evidence="2">
    <name type="scientific">Arundo donax</name>
    <name type="common">Giant reed</name>
    <name type="synonym">Donax arundinaceus</name>
    <dbReference type="NCBI Taxonomy" id="35708"/>
    <lineage>
        <taxon>Eukaryota</taxon>
        <taxon>Viridiplantae</taxon>
        <taxon>Streptophyta</taxon>
        <taxon>Embryophyta</taxon>
        <taxon>Tracheophyta</taxon>
        <taxon>Spermatophyta</taxon>
        <taxon>Magnoliopsida</taxon>
        <taxon>Liliopsida</taxon>
        <taxon>Poales</taxon>
        <taxon>Poaceae</taxon>
        <taxon>PACMAD clade</taxon>
        <taxon>Arundinoideae</taxon>
        <taxon>Arundineae</taxon>
        <taxon>Arundo</taxon>
    </lineage>
</organism>
<evidence type="ECO:0000313" key="2">
    <source>
        <dbReference type="EMBL" id="JAE22436.1"/>
    </source>
</evidence>
<protein>
    <submittedName>
        <fullName evidence="2">Uncharacterized protein</fullName>
    </submittedName>
</protein>
<dbReference type="AlphaFoldDB" id="A0A0A9GIS4"/>